<gene>
    <name evidence="2" type="ORF">PY07740</name>
</gene>
<dbReference type="InterPro" id="IPR020568">
    <property type="entry name" value="Ribosomal_Su5_D2-typ_SF"/>
</dbReference>
<dbReference type="AlphaFoldDB" id="Q7R748"/>
<reference evidence="2 3" key="1">
    <citation type="journal article" date="2002" name="Nature">
        <title>Genome sequence and comparative analysis of the model rodent malaria parasite Plasmodium yoelii yoelii.</title>
        <authorList>
            <person name="Carlton J.M."/>
            <person name="Angiuoli S.V."/>
            <person name="Suh B.B."/>
            <person name="Kooij T.W."/>
            <person name="Pertea M."/>
            <person name="Silva J.C."/>
            <person name="Ermolaeva M.D."/>
            <person name="Allen J.E."/>
            <person name="Selengut J.D."/>
            <person name="Koo H.L."/>
            <person name="Peterson J.D."/>
            <person name="Pop M."/>
            <person name="Kosack D.S."/>
            <person name="Shumway M.F."/>
            <person name="Bidwell S.L."/>
            <person name="Shallom S.J."/>
            <person name="van Aken S.E."/>
            <person name="Riedmuller S.B."/>
            <person name="Feldblyum T.V."/>
            <person name="Cho J.K."/>
            <person name="Quackenbush J."/>
            <person name="Sedegah M."/>
            <person name="Shoaibi A."/>
            <person name="Cummings L.M."/>
            <person name="Florens L."/>
            <person name="Yates J.R."/>
            <person name="Raine J.D."/>
            <person name="Sinden R.E."/>
            <person name="Harris M.A."/>
            <person name="Cunningham D.A."/>
            <person name="Preiser P.R."/>
            <person name="Bergman L.W."/>
            <person name="Vaidya A.B."/>
            <person name="van Lin L.H."/>
            <person name="Janse C.J."/>
            <person name="Waters A.P."/>
            <person name="Smith H.O."/>
            <person name="White O.R."/>
            <person name="Salzberg S.L."/>
            <person name="Venter J.C."/>
            <person name="Fraser C.M."/>
            <person name="Hoffman S.L."/>
            <person name="Gardner M.J."/>
            <person name="Carucci D.J."/>
        </authorList>
    </citation>
    <scope>NUCLEOTIDE SEQUENCE [LARGE SCALE GENOMIC DNA]</scope>
    <source>
        <strain evidence="2 3">17XNL</strain>
    </source>
</reference>
<comment type="caution">
    <text evidence="2">The sequence shown here is derived from an EMBL/GenBank/DDBJ whole genome shotgun (WGS) entry which is preliminary data.</text>
</comment>
<feature type="region of interest" description="Disordered" evidence="1">
    <location>
        <begin position="77"/>
        <end position="121"/>
    </location>
</feature>
<dbReference type="Proteomes" id="UP000008553">
    <property type="component" value="Unassembled WGS sequence"/>
</dbReference>
<evidence type="ECO:0000256" key="1">
    <source>
        <dbReference type="SAM" id="MobiDB-lite"/>
    </source>
</evidence>
<feature type="compositionally biased region" description="Basic residues" evidence="1">
    <location>
        <begin position="21"/>
        <end position="36"/>
    </location>
</feature>
<accession>Q7R748</accession>
<dbReference type="EMBL" id="AABL01002901">
    <property type="protein sequence ID" value="EAA20264.1"/>
    <property type="molecule type" value="Genomic_DNA"/>
</dbReference>
<feature type="region of interest" description="Disordered" evidence="1">
    <location>
        <begin position="1"/>
        <end position="45"/>
    </location>
</feature>
<feature type="compositionally biased region" description="Basic and acidic residues" evidence="1">
    <location>
        <begin position="8"/>
        <end position="20"/>
    </location>
</feature>
<feature type="region of interest" description="Disordered" evidence="1">
    <location>
        <begin position="134"/>
        <end position="277"/>
    </location>
</feature>
<dbReference type="PaxDb" id="73239-Q7R748"/>
<proteinExistence type="predicted"/>
<feature type="compositionally biased region" description="Low complexity" evidence="1">
    <location>
        <begin position="249"/>
        <end position="262"/>
    </location>
</feature>
<dbReference type="InParanoid" id="Q7R748"/>
<dbReference type="SUPFAM" id="SSF54211">
    <property type="entry name" value="Ribosomal protein S5 domain 2-like"/>
    <property type="match status" value="1"/>
</dbReference>
<organism evidence="2 3">
    <name type="scientific">Plasmodium yoelii yoelii</name>
    <dbReference type="NCBI Taxonomy" id="73239"/>
    <lineage>
        <taxon>Eukaryota</taxon>
        <taxon>Sar</taxon>
        <taxon>Alveolata</taxon>
        <taxon>Apicomplexa</taxon>
        <taxon>Aconoidasida</taxon>
        <taxon>Haemosporida</taxon>
        <taxon>Plasmodiidae</taxon>
        <taxon>Plasmodium</taxon>
        <taxon>Plasmodium (Vinckeia)</taxon>
    </lineage>
</organism>
<feature type="compositionally biased region" description="Basic residues" evidence="1">
    <location>
        <begin position="180"/>
        <end position="190"/>
    </location>
</feature>
<feature type="non-terminal residue" evidence="2">
    <location>
        <position position="1"/>
    </location>
</feature>
<dbReference type="GO" id="GO:0016840">
    <property type="term" value="F:carbon-nitrogen lyase activity"/>
    <property type="evidence" value="ECO:0007669"/>
    <property type="project" value="InterPro"/>
</dbReference>
<protein>
    <submittedName>
        <fullName evidence="2">Contains similarity to collagens</fullName>
    </submittedName>
</protein>
<name>Q7R748_PLAYO</name>
<dbReference type="InterPro" id="IPR037075">
    <property type="entry name" value="HCHO-activating_enzyme_sf"/>
</dbReference>
<feature type="compositionally biased region" description="Basic residues" evidence="1">
    <location>
        <begin position="202"/>
        <end position="222"/>
    </location>
</feature>
<evidence type="ECO:0000313" key="2">
    <source>
        <dbReference type="EMBL" id="EAA20264.1"/>
    </source>
</evidence>
<dbReference type="Gene3D" id="3.30.230.60">
    <property type="entry name" value="Formaldehyde-activating enzyme"/>
    <property type="match status" value="1"/>
</dbReference>
<sequence>RTEESEDERFGDRSGSEGRGPRRRRQRTGAHRYHHGTPRDAATTPLRALVAPALMAKPATVMFNEVEIESEKQATRFRAGGARCRQGGGRQAGRRGGHGAGRGRSPTPPYPMTDESGDEAHLFPGPIRRAGACDRRRTAAGAGRGAAHSYPGQGGNAIGRSSRGVPVSKERFHSGDGARSGHRRHHRHHGGSGGGRSADRHGTRRWRGAGHRLGGSRHRLLAGRHDRAGRGEFPAQELSKRGRKRRTPADGGRAARAGGRDSSTADDSGIPLTEPAGCPAAWRTYEESDIGRACRAGGVRVAAGGLHRPGGTPFRRLLGGHLQGAGLYGAQSPGCSDQWRWRA</sequence>
<evidence type="ECO:0000313" key="3">
    <source>
        <dbReference type="Proteomes" id="UP000008553"/>
    </source>
</evidence>
<keyword evidence="3" id="KW-1185">Reference proteome</keyword>
<dbReference type="GO" id="GO:0016051">
    <property type="term" value="P:carbohydrate biosynthetic process"/>
    <property type="evidence" value="ECO:0007669"/>
    <property type="project" value="InterPro"/>
</dbReference>